<feature type="region of interest" description="Disordered" evidence="1">
    <location>
        <begin position="400"/>
        <end position="506"/>
    </location>
</feature>
<feature type="compositionally biased region" description="Basic and acidic residues" evidence="1">
    <location>
        <begin position="416"/>
        <end position="428"/>
    </location>
</feature>
<keyword evidence="3" id="KW-1185">Reference proteome</keyword>
<dbReference type="AlphaFoldDB" id="A0A3N2PPX4"/>
<feature type="compositionally biased region" description="Basic and acidic residues" evidence="1">
    <location>
        <begin position="168"/>
        <end position="187"/>
    </location>
</feature>
<dbReference type="OrthoDB" id="4851746at2759"/>
<dbReference type="GeneID" id="39578509"/>
<feature type="compositionally biased region" description="Basic and acidic residues" evidence="1">
    <location>
        <begin position="489"/>
        <end position="499"/>
    </location>
</feature>
<feature type="compositionally biased region" description="Acidic residues" evidence="1">
    <location>
        <begin position="445"/>
        <end position="457"/>
    </location>
</feature>
<gene>
    <name evidence="2" type="ORF">SODALDRAFT_325881</name>
</gene>
<evidence type="ECO:0000313" key="3">
    <source>
        <dbReference type="Proteomes" id="UP000272025"/>
    </source>
</evidence>
<name>A0A3N2PPX4_SODAK</name>
<organism evidence="2 3">
    <name type="scientific">Sodiomyces alkalinus (strain CBS 110278 / VKM F-3762 / F11)</name>
    <name type="common">Alkaliphilic filamentous fungus</name>
    <dbReference type="NCBI Taxonomy" id="1314773"/>
    <lineage>
        <taxon>Eukaryota</taxon>
        <taxon>Fungi</taxon>
        <taxon>Dikarya</taxon>
        <taxon>Ascomycota</taxon>
        <taxon>Pezizomycotina</taxon>
        <taxon>Sordariomycetes</taxon>
        <taxon>Hypocreomycetidae</taxon>
        <taxon>Glomerellales</taxon>
        <taxon>Plectosphaerellaceae</taxon>
        <taxon>Sodiomyces</taxon>
    </lineage>
</organism>
<accession>A0A3N2PPX4</accession>
<dbReference type="RefSeq" id="XP_028464368.1">
    <property type="nucleotide sequence ID" value="XM_028610031.1"/>
</dbReference>
<evidence type="ECO:0000313" key="2">
    <source>
        <dbReference type="EMBL" id="ROT36562.1"/>
    </source>
</evidence>
<dbReference type="Proteomes" id="UP000272025">
    <property type="component" value="Unassembled WGS sequence"/>
</dbReference>
<reference evidence="2 3" key="1">
    <citation type="journal article" date="2018" name="Mol. Ecol.">
        <title>The obligate alkalophilic soda-lake fungus Sodiomyces alkalinus has shifted to a protein diet.</title>
        <authorList>
            <person name="Grum-Grzhimaylo A.A."/>
            <person name="Falkoski D.L."/>
            <person name="van den Heuvel J."/>
            <person name="Valero-Jimenez C.A."/>
            <person name="Min B."/>
            <person name="Choi I.G."/>
            <person name="Lipzen A."/>
            <person name="Daum C.G."/>
            <person name="Aanen D.K."/>
            <person name="Tsang A."/>
            <person name="Henrissat B."/>
            <person name="Bilanenko E.N."/>
            <person name="de Vries R.P."/>
            <person name="van Kan J.A.L."/>
            <person name="Grigoriev I.V."/>
            <person name="Debets A.J.M."/>
        </authorList>
    </citation>
    <scope>NUCLEOTIDE SEQUENCE [LARGE SCALE GENOMIC DNA]</scope>
    <source>
        <strain evidence="2 3">F11</strain>
    </source>
</reference>
<dbReference type="EMBL" id="ML119059">
    <property type="protein sequence ID" value="ROT36562.1"/>
    <property type="molecule type" value="Genomic_DNA"/>
</dbReference>
<evidence type="ECO:0000256" key="1">
    <source>
        <dbReference type="SAM" id="MobiDB-lite"/>
    </source>
</evidence>
<proteinExistence type="predicted"/>
<feature type="region of interest" description="Disordered" evidence="1">
    <location>
        <begin position="125"/>
        <end position="213"/>
    </location>
</feature>
<sequence>MTLPVDFCGFWSRVAGLERFKALTKAEQKETFLDGYMLPLRRLCAKEMSRRQNYRRSLKRLVWETCQVYWESISRGDEPFPFASLPPKGPSDTGLTTAQSRVIIGCSTTSPQELIDYLQNVRQVPQPEPDPVLQPSCKSAPVVSRSSSLQRPEREASSAHSPQPSRQLNHERSSSNTSENHHSEQLREQATGSPEQDTNDAENAPDAGSESDLDQGVELGLEDEVLPEPPRTFGPADLADLDHWAYAIPGSSPTLYQEAPKLPTCGPWEVPLPPTMDPQVHVQPSQLSLQPLLGGVRIQIIQSPPRLKVESSGVQRAAMLRDSTKQVESDYTALRWQAYRHLLAWAEHLKSHAELPAERPMDLLAFVRMRVQKETESIRRIVAERIENRVKGGNIMFPGRSYQMPEIKMKASPSEGTRKMSMKGEPKLGENGGPPAKRKHGNDSTSDDEDDEYETEGEDKQDIRTQTKTNRKRQRRTAPSLVINLSSSPEHDVLKREDSPVVVDLE</sequence>
<protein>
    <submittedName>
        <fullName evidence="2">Uncharacterized protein</fullName>
    </submittedName>
</protein>
<feature type="compositionally biased region" description="Polar residues" evidence="1">
    <location>
        <begin position="158"/>
        <end position="167"/>
    </location>
</feature>